<organism evidence="2 3">
    <name type="scientific">Plasmodium malariae</name>
    <dbReference type="NCBI Taxonomy" id="5858"/>
    <lineage>
        <taxon>Eukaryota</taxon>
        <taxon>Sar</taxon>
        <taxon>Alveolata</taxon>
        <taxon>Apicomplexa</taxon>
        <taxon>Aconoidasida</taxon>
        <taxon>Haemosporida</taxon>
        <taxon>Plasmodiidae</taxon>
        <taxon>Plasmodium</taxon>
        <taxon>Plasmodium (Plasmodium)</taxon>
    </lineage>
</organism>
<dbReference type="Pfam" id="PF10338">
    <property type="entry name" value="YBL028C_N"/>
    <property type="match status" value="1"/>
</dbReference>
<dbReference type="AlphaFoldDB" id="A0A1C3KBG4"/>
<evidence type="ECO:0000313" key="3">
    <source>
        <dbReference type="Proteomes" id="UP000219799"/>
    </source>
</evidence>
<gene>
    <name evidence="2" type="primary">PmlGA01_070015200</name>
    <name evidence="2" type="ORF">PMLGA01_070015200</name>
</gene>
<accession>A0A1C3KBG4</accession>
<name>A0A1C3KBG4_PLAMA</name>
<reference evidence="2 3" key="1">
    <citation type="submission" date="2016-06" db="EMBL/GenBank/DDBJ databases">
        <authorList>
            <consortium name="Pathogen Informatics"/>
        </authorList>
    </citation>
    <scope>NUCLEOTIDE SEQUENCE [LARGE SCALE GENOMIC DNA]</scope>
    <source>
        <strain evidence="2">PmlGA01</strain>
    </source>
</reference>
<feature type="domain" description="DUF2423" evidence="1">
    <location>
        <begin position="1"/>
        <end position="43"/>
    </location>
</feature>
<evidence type="ECO:0000313" key="2">
    <source>
        <dbReference type="EMBL" id="SBT70905.1"/>
    </source>
</evidence>
<protein>
    <recommendedName>
        <fullName evidence="1">DUF2423 domain-containing protein</fullName>
    </recommendedName>
</protein>
<dbReference type="Proteomes" id="UP000219799">
    <property type="component" value="Chromosome 7"/>
</dbReference>
<dbReference type="VEuPathDB" id="PlasmoDB:PmUG01_07024500"/>
<sequence length="147" mass="17113">MGKGLRSKVKRRFRTVKRVHVNEVIEKPNVKKLHDRIKRMLNNKNIYEDLIRPPNKFLYPDDEEAVIPQHKIVKNIDFRSEALPLSGFATTGNRRKYSVNEKLDIKNQYGNIPSLLGNTEINKLINDMHKRSKEVMNTIGEKADFSA</sequence>
<evidence type="ECO:0000259" key="1">
    <source>
        <dbReference type="Pfam" id="PF10338"/>
    </source>
</evidence>
<dbReference type="EMBL" id="LT594495">
    <property type="protein sequence ID" value="SBT70905.1"/>
    <property type="molecule type" value="Genomic_DNA"/>
</dbReference>
<dbReference type="InterPro" id="IPR019434">
    <property type="entry name" value="DUF2423"/>
</dbReference>
<proteinExistence type="predicted"/>